<dbReference type="Pfam" id="PF00733">
    <property type="entry name" value="Asn_synthase"/>
    <property type="match status" value="1"/>
</dbReference>
<comment type="caution">
    <text evidence="2">The sequence shown here is derived from an EMBL/GenBank/DDBJ whole genome shotgun (WGS) entry which is preliminary data.</text>
</comment>
<evidence type="ECO:0000313" key="2">
    <source>
        <dbReference type="EMBL" id="OGZ95357.1"/>
    </source>
</evidence>
<accession>A0A1G2K7F9</accession>
<name>A0A1G2K7F9_9BACT</name>
<dbReference type="Proteomes" id="UP000178574">
    <property type="component" value="Unassembled WGS sequence"/>
</dbReference>
<dbReference type="SUPFAM" id="SSF52402">
    <property type="entry name" value="Adenine nucleotide alpha hydrolases-like"/>
    <property type="match status" value="1"/>
</dbReference>
<feature type="domain" description="Asparagine synthetase" evidence="1">
    <location>
        <begin position="129"/>
        <end position="203"/>
    </location>
</feature>
<dbReference type="AlphaFoldDB" id="A0A1G2K7F9"/>
<evidence type="ECO:0000259" key="1">
    <source>
        <dbReference type="Pfam" id="PF00733"/>
    </source>
</evidence>
<organism evidence="2 3">
    <name type="scientific">Candidatus Sungbacteria bacterium RIFCSPHIGHO2_01_FULL_50_25</name>
    <dbReference type="NCBI Taxonomy" id="1802265"/>
    <lineage>
        <taxon>Bacteria</taxon>
        <taxon>Candidatus Sungiibacteriota</taxon>
    </lineage>
</organism>
<sequence>MGQNADTVLVSYPAPIFVRLMGQNADTVLVSYPAPIFVRRLVMANRFLPANSFFFLRDRRKYLFSTASIVRLFAYFKSQGIFPGPWITVPEEYFRSKEECIAPYISARDLMQRIILTEELLTESRRNQISQNEIPAIFGIDVKCPYYSKEFVNLALRIPMNLRKLDGYDKAVFKELARKRGVPAAVVEKKKKGLSYGYREFMRAGMHIPIWDKMERDDFINAFVRIKKIREKRENDFFTFDCLRSVYEWGELVAKPHGFSITS</sequence>
<dbReference type="GO" id="GO:0006529">
    <property type="term" value="P:asparagine biosynthetic process"/>
    <property type="evidence" value="ECO:0007669"/>
    <property type="project" value="InterPro"/>
</dbReference>
<evidence type="ECO:0000313" key="3">
    <source>
        <dbReference type="Proteomes" id="UP000178574"/>
    </source>
</evidence>
<dbReference type="EMBL" id="MHQD01000035">
    <property type="protein sequence ID" value="OGZ95357.1"/>
    <property type="molecule type" value="Genomic_DNA"/>
</dbReference>
<gene>
    <name evidence="2" type="ORF">A2847_00215</name>
</gene>
<dbReference type="GO" id="GO:0004066">
    <property type="term" value="F:asparagine synthase (glutamine-hydrolyzing) activity"/>
    <property type="evidence" value="ECO:0007669"/>
    <property type="project" value="InterPro"/>
</dbReference>
<reference evidence="2 3" key="1">
    <citation type="journal article" date="2016" name="Nat. Commun.">
        <title>Thousands of microbial genomes shed light on interconnected biogeochemical processes in an aquifer system.</title>
        <authorList>
            <person name="Anantharaman K."/>
            <person name="Brown C.T."/>
            <person name="Hug L.A."/>
            <person name="Sharon I."/>
            <person name="Castelle C.J."/>
            <person name="Probst A.J."/>
            <person name="Thomas B.C."/>
            <person name="Singh A."/>
            <person name="Wilkins M.J."/>
            <person name="Karaoz U."/>
            <person name="Brodie E.L."/>
            <person name="Williams K.H."/>
            <person name="Hubbard S.S."/>
            <person name="Banfield J.F."/>
        </authorList>
    </citation>
    <scope>NUCLEOTIDE SEQUENCE [LARGE SCALE GENOMIC DNA]</scope>
</reference>
<dbReference type="InterPro" id="IPR014729">
    <property type="entry name" value="Rossmann-like_a/b/a_fold"/>
</dbReference>
<dbReference type="InterPro" id="IPR001962">
    <property type="entry name" value="Asn_synthase"/>
</dbReference>
<protein>
    <recommendedName>
        <fullName evidence="1">Asparagine synthetase domain-containing protein</fullName>
    </recommendedName>
</protein>
<proteinExistence type="predicted"/>
<dbReference type="Gene3D" id="3.40.50.620">
    <property type="entry name" value="HUPs"/>
    <property type="match status" value="1"/>
</dbReference>